<evidence type="ECO:0000256" key="2">
    <source>
        <dbReference type="ARBA" id="ARBA00004430"/>
    </source>
</evidence>
<organism evidence="10 11">
    <name type="scientific">Tetradesmus obliquus</name>
    <name type="common">Green alga</name>
    <name type="synonym">Acutodesmus obliquus</name>
    <dbReference type="NCBI Taxonomy" id="3088"/>
    <lineage>
        <taxon>Eukaryota</taxon>
        <taxon>Viridiplantae</taxon>
        <taxon>Chlorophyta</taxon>
        <taxon>core chlorophytes</taxon>
        <taxon>Chlorophyceae</taxon>
        <taxon>CS clade</taxon>
        <taxon>Sphaeropleales</taxon>
        <taxon>Scenedesmaceae</taxon>
        <taxon>Tetradesmus</taxon>
    </lineage>
</organism>
<keyword evidence="4" id="KW-0677">Repeat</keyword>
<evidence type="ECO:0000256" key="4">
    <source>
        <dbReference type="ARBA" id="ARBA00022737"/>
    </source>
</evidence>
<reference evidence="10 11" key="1">
    <citation type="submission" date="2023-05" db="EMBL/GenBank/DDBJ databases">
        <title>A 100% complete, gapless, phased diploid assembly of the Scenedesmus obliquus UTEX 3031 genome.</title>
        <authorList>
            <person name="Biondi T.C."/>
            <person name="Hanschen E.R."/>
            <person name="Kwon T."/>
            <person name="Eng W."/>
            <person name="Kruse C.P.S."/>
            <person name="Koehler S.I."/>
            <person name="Kunde Y."/>
            <person name="Gleasner C.D."/>
            <person name="You Mak K.T."/>
            <person name="Polle J."/>
            <person name="Hovde B.T."/>
            <person name="Starkenburg S.R."/>
        </authorList>
    </citation>
    <scope>NUCLEOTIDE SEQUENCE [LARGE SCALE GENOMIC DNA]</scope>
    <source>
        <strain evidence="10 11">DOE0152z</strain>
    </source>
</reference>
<dbReference type="PANTHER" id="PTHR46613">
    <property type="entry name" value="RADIAL SPOKE HEAD 10 HOMOLOG B-RELATED"/>
    <property type="match status" value="1"/>
</dbReference>
<dbReference type="SMART" id="SM00698">
    <property type="entry name" value="MORN"/>
    <property type="match status" value="7"/>
</dbReference>
<dbReference type="Proteomes" id="UP001244341">
    <property type="component" value="Chromosome 4b"/>
</dbReference>
<keyword evidence="6" id="KW-0969">Cilium</keyword>
<evidence type="ECO:0000256" key="3">
    <source>
        <dbReference type="ARBA" id="ARBA00022490"/>
    </source>
</evidence>
<evidence type="ECO:0000313" key="11">
    <source>
        <dbReference type="Proteomes" id="UP001244341"/>
    </source>
</evidence>
<keyword evidence="8" id="KW-0966">Cell projection</keyword>
<dbReference type="Gene3D" id="2.20.110.10">
    <property type="entry name" value="Histone H3 K4-specific methyltransferase SET7/9 N-terminal domain"/>
    <property type="match status" value="2"/>
</dbReference>
<proteinExistence type="predicted"/>
<sequence>MHGSGRLTFPDGVCYEGSFAADSITGRGVYRWGNTIYEGEVQDGLRHGYGTLSFTDSPVVYEGQWLCGRRHGSGTLYYDAKKAAYYEGEWQDDMKHGQGSSVYPSGNSYNGSWVHDKREGPGTMTWASKGQTYSGMWADNMPNGLGEHVWQQGMPGLQMGNHATHVMHNRYFGMFVNGRRHGEGALWYSSGASNVLSPLLDPSAHRNSWALQAGQFWELLRHSQLLSRHVQLQQISQLLQAALQPPPPVVQRRQQVLASANAAAVLQQPSFPYDPATELLFRDFCEVLVRLAAMRYPQLPRLELQQAVTVRQVAAALDQAGWLQHWQLSLAEVSGLLLEGVLQVADPEGPRARMDEANLEPEASCSGSAAEAARAEAEAAAAKSAAAQEQLFWMDAPLLLVELLWGLLRCAAALPIAALQGQPSSQLDLLGRVQALLEGPHGLFEVLLGVQSLAVAQDAESMAEPVAQLEAAAEADSAQEPGMAREAACDGTDASGVDAAAPAEGLEAE</sequence>
<evidence type="ECO:0000256" key="1">
    <source>
        <dbReference type="ARBA" id="ARBA00004230"/>
    </source>
</evidence>
<name>A0ABY8TX62_TETOB</name>
<keyword evidence="5" id="KW-0282">Flagellum</keyword>
<evidence type="ECO:0000256" key="6">
    <source>
        <dbReference type="ARBA" id="ARBA00023069"/>
    </source>
</evidence>
<evidence type="ECO:0000256" key="9">
    <source>
        <dbReference type="SAM" id="MobiDB-lite"/>
    </source>
</evidence>
<evidence type="ECO:0000313" key="10">
    <source>
        <dbReference type="EMBL" id="WIA13459.1"/>
    </source>
</evidence>
<keyword evidence="3" id="KW-0963">Cytoplasm</keyword>
<accession>A0ABY8TX62</accession>
<evidence type="ECO:0000256" key="7">
    <source>
        <dbReference type="ARBA" id="ARBA00023212"/>
    </source>
</evidence>
<protein>
    <submittedName>
        <fullName evidence="10">Uncharacterized protein</fullName>
    </submittedName>
</protein>
<dbReference type="InterPro" id="IPR003409">
    <property type="entry name" value="MORN"/>
</dbReference>
<keyword evidence="11" id="KW-1185">Reference proteome</keyword>
<keyword evidence="7" id="KW-0206">Cytoskeleton</keyword>
<evidence type="ECO:0000256" key="8">
    <source>
        <dbReference type="ARBA" id="ARBA00023273"/>
    </source>
</evidence>
<feature type="region of interest" description="Disordered" evidence="9">
    <location>
        <begin position="472"/>
        <end position="509"/>
    </location>
</feature>
<evidence type="ECO:0000256" key="5">
    <source>
        <dbReference type="ARBA" id="ARBA00022846"/>
    </source>
</evidence>
<dbReference type="EMBL" id="CP126211">
    <property type="protein sequence ID" value="WIA13459.1"/>
    <property type="molecule type" value="Genomic_DNA"/>
</dbReference>
<dbReference type="SUPFAM" id="SSF82185">
    <property type="entry name" value="Histone H3 K4-specific methyltransferase SET7/9 N-terminal domain"/>
    <property type="match status" value="2"/>
</dbReference>
<dbReference type="Pfam" id="PF02493">
    <property type="entry name" value="MORN"/>
    <property type="match status" value="8"/>
</dbReference>
<gene>
    <name evidence="10" type="ORF">OEZ85_007039</name>
</gene>
<comment type="subcellular location">
    <subcellularLocation>
        <location evidence="1">Cell projection</location>
        <location evidence="1">Cilium</location>
        <location evidence="1">Flagellum</location>
    </subcellularLocation>
    <subcellularLocation>
        <location evidence="2">Cytoplasm</location>
        <location evidence="2">Cytoskeleton</location>
        <location evidence="2">Cilium axoneme</location>
    </subcellularLocation>
</comment>
<dbReference type="PANTHER" id="PTHR46613:SF1">
    <property type="entry name" value="RADIAL SPOKE HEAD 10 HOMOLOG B-RELATED"/>
    <property type="match status" value="1"/>
</dbReference>